<name>A0A414NWN4_9FIRM</name>
<dbReference type="RefSeq" id="WP_118176174.1">
    <property type="nucleotide sequence ID" value="NZ_DAWCQS010000106.1"/>
</dbReference>
<protein>
    <submittedName>
        <fullName evidence="1">Uncharacterized protein</fullName>
    </submittedName>
</protein>
<dbReference type="Proteomes" id="UP000283442">
    <property type="component" value="Unassembled WGS sequence"/>
</dbReference>
<organism evidence="1 2">
    <name type="scientific">Mitsuokella multacida</name>
    <dbReference type="NCBI Taxonomy" id="52226"/>
    <lineage>
        <taxon>Bacteria</taxon>
        <taxon>Bacillati</taxon>
        <taxon>Bacillota</taxon>
        <taxon>Negativicutes</taxon>
        <taxon>Selenomonadales</taxon>
        <taxon>Selenomonadaceae</taxon>
        <taxon>Mitsuokella</taxon>
    </lineage>
</organism>
<evidence type="ECO:0000313" key="1">
    <source>
        <dbReference type="EMBL" id="RHF51557.1"/>
    </source>
</evidence>
<dbReference type="EMBL" id="QRHE01000006">
    <property type="protein sequence ID" value="RHF51557.1"/>
    <property type="molecule type" value="Genomic_DNA"/>
</dbReference>
<sequence>MRAKKYLKRLGLILLITCAVILVTLEVISRGAAQIFNHAMANQDMLRGTITVERLISDITGHVYFTNLVWTDREGNPILEIPSGDFRVNVWDVLTRDFKSTTIRELTVDQPVVSVRLSDDMKVDFVRPSPDMDNLKKEPADWREKVNLSSLDARGRREVGQWRREHRQQKMQNDWRNFNAAGKKLKLRLNVHDGGVEVFYRKRHYVMSHVQMAVGIDTDRKMDIDMSIGGFGGTMIGDAISLNGTVDFQQDPEPECSLALVLYQIDPSSLGFGMNIHDKMTLSTYFTGPVSHPIGTGKVEMDELHIPGLDFANVEGNVYYENSLLQFTDVTADVYKGKLAAYGDYDLDTRFYNLYGHGSELQTESALPKSGLHTRVDLDLEIHSEGSAKSTVSSGSFLSGPGRYHLLPFDSLSGKVTDAGGDLHFYDAVIKLPGFTISTDAFHIQHGKLHLSPIRLTDKEGHPLYIYTPDQ</sequence>
<dbReference type="OrthoDB" id="1660997at2"/>
<reference evidence="1 2" key="1">
    <citation type="submission" date="2018-08" db="EMBL/GenBank/DDBJ databases">
        <title>A genome reference for cultivated species of the human gut microbiota.</title>
        <authorList>
            <person name="Zou Y."/>
            <person name="Xue W."/>
            <person name="Luo G."/>
        </authorList>
    </citation>
    <scope>NUCLEOTIDE SEQUENCE [LARGE SCALE GENOMIC DNA]</scope>
    <source>
        <strain evidence="1 2">AM25-21AC</strain>
    </source>
</reference>
<gene>
    <name evidence="1" type="ORF">DW674_07290</name>
</gene>
<accession>A0A414NWN4</accession>
<dbReference type="AlphaFoldDB" id="A0A414NWN4"/>
<proteinExistence type="predicted"/>
<comment type="caution">
    <text evidence="1">The sequence shown here is derived from an EMBL/GenBank/DDBJ whole genome shotgun (WGS) entry which is preliminary data.</text>
</comment>
<evidence type="ECO:0000313" key="2">
    <source>
        <dbReference type="Proteomes" id="UP000283442"/>
    </source>
</evidence>